<keyword evidence="1" id="KW-0812">Transmembrane</keyword>
<sequence>MKWRSLFNADNVAKLIIAFFIGLAFFLLMWPYWMEDERVFEVADPSQAYMFEDSSRSRHADVVEASITGHLDGTARVEIYYPDTIHRVWTFELPAGRIDSSGRWDFYDREVRIDYIPGTAKKGHLTIKTKVF</sequence>
<proteinExistence type="predicted"/>
<evidence type="ECO:0000313" key="2">
    <source>
        <dbReference type="EMBL" id="PSL28603.1"/>
    </source>
</evidence>
<name>A0A2P8G3P7_9BACT</name>
<keyword evidence="1" id="KW-0472">Membrane</keyword>
<comment type="caution">
    <text evidence="2">The sequence shown here is derived from an EMBL/GenBank/DDBJ whole genome shotgun (WGS) entry which is preliminary data.</text>
</comment>
<dbReference type="AlphaFoldDB" id="A0A2P8G3P7"/>
<keyword evidence="1" id="KW-1133">Transmembrane helix</keyword>
<dbReference type="Proteomes" id="UP000241964">
    <property type="component" value="Unassembled WGS sequence"/>
</dbReference>
<keyword evidence="3" id="KW-1185">Reference proteome</keyword>
<reference evidence="2 3" key="1">
    <citation type="submission" date="2018-03" db="EMBL/GenBank/DDBJ databases">
        <title>Genomic Encyclopedia of Archaeal and Bacterial Type Strains, Phase II (KMG-II): from individual species to whole genera.</title>
        <authorList>
            <person name="Goeker M."/>
        </authorList>
    </citation>
    <scope>NUCLEOTIDE SEQUENCE [LARGE SCALE GENOMIC DNA]</scope>
    <source>
        <strain evidence="2 3">DSM 29057</strain>
    </source>
</reference>
<organism evidence="2 3">
    <name type="scientific">Dyadobacter jiangsuensis</name>
    <dbReference type="NCBI Taxonomy" id="1591085"/>
    <lineage>
        <taxon>Bacteria</taxon>
        <taxon>Pseudomonadati</taxon>
        <taxon>Bacteroidota</taxon>
        <taxon>Cytophagia</taxon>
        <taxon>Cytophagales</taxon>
        <taxon>Spirosomataceae</taxon>
        <taxon>Dyadobacter</taxon>
    </lineage>
</organism>
<evidence type="ECO:0000256" key="1">
    <source>
        <dbReference type="SAM" id="Phobius"/>
    </source>
</evidence>
<dbReference type="EMBL" id="PYAS01000006">
    <property type="protein sequence ID" value="PSL28603.1"/>
    <property type="molecule type" value="Genomic_DNA"/>
</dbReference>
<protein>
    <submittedName>
        <fullName evidence="2">Uncharacterized protein</fullName>
    </submittedName>
</protein>
<dbReference type="OrthoDB" id="9809989at2"/>
<feature type="transmembrane region" description="Helical" evidence="1">
    <location>
        <begin position="12"/>
        <end position="33"/>
    </location>
</feature>
<evidence type="ECO:0000313" key="3">
    <source>
        <dbReference type="Proteomes" id="UP000241964"/>
    </source>
</evidence>
<dbReference type="RefSeq" id="WP_106596050.1">
    <property type="nucleotide sequence ID" value="NZ_PYAS01000006.1"/>
</dbReference>
<accession>A0A2P8G3P7</accession>
<gene>
    <name evidence="2" type="ORF">CLV60_106206</name>
</gene>